<dbReference type="InterPro" id="IPR001387">
    <property type="entry name" value="Cro/C1-type_HTH"/>
</dbReference>
<evidence type="ECO:0000313" key="2">
    <source>
        <dbReference type="Proteomes" id="UP000283095"/>
    </source>
</evidence>
<sequence length="78" mass="9103">MDWFSLGKRRSKFGKFLDRHELTQQEVVEKSGVSRGTISRLCQVEHENGPTMQNARKVIKALRDLTGKNVDYDDFWSM</sequence>
<evidence type="ECO:0000313" key="1">
    <source>
        <dbReference type="EMBL" id="AZV42981.1"/>
    </source>
</evidence>
<dbReference type="Gene3D" id="1.10.260.40">
    <property type="entry name" value="lambda repressor-like DNA-binding domains"/>
    <property type="match status" value="1"/>
</dbReference>
<dbReference type="KEGG" id="pasa:BAOM_2372"/>
<dbReference type="OrthoDB" id="7568952at2"/>
<dbReference type="SUPFAM" id="SSF47413">
    <property type="entry name" value="lambda repressor-like DNA-binding domains"/>
    <property type="match status" value="1"/>
</dbReference>
<organism evidence="1 2">
    <name type="scientific">Peribacillus asahii</name>
    <dbReference type="NCBI Taxonomy" id="228899"/>
    <lineage>
        <taxon>Bacteria</taxon>
        <taxon>Bacillati</taxon>
        <taxon>Bacillota</taxon>
        <taxon>Bacilli</taxon>
        <taxon>Bacillales</taxon>
        <taxon>Bacillaceae</taxon>
        <taxon>Peribacillus</taxon>
    </lineage>
</organism>
<gene>
    <name evidence="1" type="ORF">BAOM_2372</name>
</gene>
<dbReference type="InterPro" id="IPR010982">
    <property type="entry name" value="Lambda_DNA-bd_dom_sf"/>
</dbReference>
<accession>A0A3Q9RML6</accession>
<dbReference type="GO" id="GO:0003677">
    <property type="term" value="F:DNA binding"/>
    <property type="evidence" value="ECO:0007669"/>
    <property type="project" value="InterPro"/>
</dbReference>
<dbReference type="CDD" id="cd00093">
    <property type="entry name" value="HTH_XRE"/>
    <property type="match status" value="1"/>
</dbReference>
<protein>
    <submittedName>
        <fullName evidence="1">XRE family transcriptional regulator</fullName>
    </submittedName>
</protein>
<dbReference type="PROSITE" id="PS50943">
    <property type="entry name" value="HTH_CROC1"/>
    <property type="match status" value="1"/>
</dbReference>
<reference evidence="1 2" key="1">
    <citation type="submission" date="2018-01" db="EMBL/GenBank/DDBJ databases">
        <title>Bacillus asahii Genome sequencing and assembly.</title>
        <authorList>
            <person name="Jiang H."/>
            <person name="Feng Y."/>
            <person name="Zhao F."/>
            <person name="Lin X."/>
        </authorList>
    </citation>
    <scope>NUCLEOTIDE SEQUENCE [LARGE SCALE GENOMIC DNA]</scope>
    <source>
        <strain evidence="1 2">OM18</strain>
    </source>
</reference>
<dbReference type="AlphaFoldDB" id="A0A3Q9RML6"/>
<dbReference type="Proteomes" id="UP000283095">
    <property type="component" value="Chromosome"/>
</dbReference>
<name>A0A3Q9RML6_9BACI</name>
<proteinExistence type="predicted"/>
<dbReference type="EMBL" id="CP026095">
    <property type="protein sequence ID" value="AZV42981.1"/>
    <property type="molecule type" value="Genomic_DNA"/>
</dbReference>
<dbReference type="RefSeq" id="WP_127760332.1">
    <property type="nucleotide sequence ID" value="NZ_CP026095.1"/>
</dbReference>